<reference evidence="2 3" key="1">
    <citation type="submission" date="2019-04" db="EMBL/GenBank/DDBJ databases">
        <title>Streptomyces piniterrae sp. nov., a heliquinomycin-producing actinomycete isolated from rhizosphere soil of Pinus yunnanensis.</title>
        <authorList>
            <person name="Zhuang X."/>
            <person name="Zhao J."/>
        </authorList>
    </citation>
    <scope>NUCLEOTIDE SEQUENCE [LARGE SCALE GENOMIC DNA]</scope>
    <source>
        <strain evidence="3">jys28</strain>
    </source>
</reference>
<name>A0A4V5MKQ1_9ACTN</name>
<dbReference type="PANTHER" id="PTHR38009:SF1">
    <property type="entry name" value="CONSERVED HYPOTHETICAL PHAGE TAIL PROTEIN"/>
    <property type="match status" value="1"/>
</dbReference>
<comment type="caution">
    <text evidence="2">The sequence shown here is derived from an EMBL/GenBank/DDBJ whole genome shotgun (WGS) entry which is preliminary data.</text>
</comment>
<keyword evidence="3" id="KW-1185">Reference proteome</keyword>
<proteinExistence type="predicted"/>
<dbReference type="RefSeq" id="WP_136740115.1">
    <property type="nucleotide sequence ID" value="NZ_SUMB01000004.1"/>
</dbReference>
<organism evidence="2 3">
    <name type="scientific">Streptomyces piniterrae</name>
    <dbReference type="NCBI Taxonomy" id="2571125"/>
    <lineage>
        <taxon>Bacteria</taxon>
        <taxon>Bacillati</taxon>
        <taxon>Actinomycetota</taxon>
        <taxon>Actinomycetes</taxon>
        <taxon>Kitasatosporales</taxon>
        <taxon>Streptomycetaceae</taxon>
        <taxon>Streptomyces</taxon>
    </lineage>
</organism>
<dbReference type="PANTHER" id="PTHR38009">
    <property type="entry name" value="CONSERVED HYPOTHETICAL PHAGE TAIL PROTEIN"/>
    <property type="match status" value="1"/>
</dbReference>
<dbReference type="Pfam" id="PF06841">
    <property type="entry name" value="Phage_T4_gp19"/>
    <property type="match status" value="1"/>
</dbReference>
<sequence>MALGDSVSANRFSVDLGKFQVATVESVSGLGYGQENGEQVRNPTPRSGVTSVPSADDGPGEVTITRGADAEGPFTDWVHRTSEQQGPVQDAPDITITQHDGDNKPMVRYHLTNAWASTWKGPTLEAGGAGSATESVTISYEEAKIEAIQ</sequence>
<dbReference type="InterPro" id="IPR011747">
    <property type="entry name" value="CHP02241"/>
</dbReference>
<feature type="compositionally biased region" description="Polar residues" evidence="1">
    <location>
        <begin position="36"/>
        <end position="53"/>
    </location>
</feature>
<evidence type="ECO:0000313" key="3">
    <source>
        <dbReference type="Proteomes" id="UP000308697"/>
    </source>
</evidence>
<feature type="region of interest" description="Disordered" evidence="1">
    <location>
        <begin position="30"/>
        <end position="103"/>
    </location>
</feature>
<dbReference type="EMBL" id="SUMB01000004">
    <property type="protein sequence ID" value="TJZ54188.1"/>
    <property type="molecule type" value="Genomic_DNA"/>
</dbReference>
<dbReference type="AlphaFoldDB" id="A0A4V5MKQ1"/>
<accession>A0A4V5MKQ1</accession>
<dbReference type="OrthoDB" id="3470895at2"/>
<gene>
    <name evidence="2" type="ORF">FCH28_13470</name>
</gene>
<evidence type="ECO:0000256" key="1">
    <source>
        <dbReference type="SAM" id="MobiDB-lite"/>
    </source>
</evidence>
<dbReference type="GO" id="GO:0005198">
    <property type="term" value="F:structural molecule activity"/>
    <property type="evidence" value="ECO:0007669"/>
    <property type="project" value="InterPro"/>
</dbReference>
<dbReference type="Proteomes" id="UP000308697">
    <property type="component" value="Unassembled WGS sequence"/>
</dbReference>
<protein>
    <submittedName>
        <fullName evidence="2">Phage tail protein</fullName>
    </submittedName>
</protein>
<dbReference type="InterPro" id="IPR010667">
    <property type="entry name" value="Phage_T4_Gp19"/>
</dbReference>
<evidence type="ECO:0000313" key="2">
    <source>
        <dbReference type="EMBL" id="TJZ54188.1"/>
    </source>
</evidence>